<gene>
    <name evidence="1" type="ORF">EZX71_21860</name>
</gene>
<reference evidence="1" key="1">
    <citation type="submission" date="2019-02" db="EMBL/GenBank/DDBJ databases">
        <authorList>
            <person name="Ashton P.M."/>
            <person name="Dallman T."/>
            <person name="Nair S."/>
            <person name="De Pinna E."/>
            <person name="Peters T."/>
            <person name="Grant K."/>
        </authorList>
    </citation>
    <scope>NUCLEOTIDE SEQUENCE [LARGE SCALE GENOMIC DNA]</scope>
    <source>
        <strain evidence="1">367309</strain>
    </source>
</reference>
<proteinExistence type="predicted"/>
<dbReference type="Proteomes" id="UP000839733">
    <property type="component" value="Unassembled WGS sequence"/>
</dbReference>
<comment type="caution">
    <text evidence="1">The sequence shown here is derived from an EMBL/GenBank/DDBJ whole genome shotgun (WGS) entry which is preliminary data.</text>
</comment>
<organism evidence="1">
    <name type="scientific">Salmonella enterica subsp. enterica serovar Java</name>
    <dbReference type="NCBI Taxonomy" id="224729"/>
    <lineage>
        <taxon>Bacteria</taxon>
        <taxon>Pseudomonadati</taxon>
        <taxon>Pseudomonadota</taxon>
        <taxon>Gammaproteobacteria</taxon>
        <taxon>Enterobacterales</taxon>
        <taxon>Enterobacteriaceae</taxon>
        <taxon>Salmonella</taxon>
    </lineage>
</organism>
<protein>
    <submittedName>
        <fullName evidence="1">Uncharacterized protein</fullName>
    </submittedName>
</protein>
<dbReference type="EMBL" id="AAKVUB010000033">
    <property type="protein sequence ID" value="ECW2470540.1"/>
    <property type="molecule type" value="Genomic_DNA"/>
</dbReference>
<dbReference type="AlphaFoldDB" id="A0A6H2Y2P7"/>
<accession>A0A6H2Y2P7</accession>
<evidence type="ECO:0000313" key="1">
    <source>
        <dbReference type="EMBL" id="ECW2470540.1"/>
    </source>
</evidence>
<sequence length="153" mass="17109">MIIALNNLELEKTWRIFLCISGKKTKREKNTYPVLFSPEKSEEVLVMKKLTVSLCCSPLLLFSCLTCAMVPHNTADIIRQNTQNTAPHPSISVAESTPYLMTLDDNDRGVIPAGKTLIMPENNARNIITHMVNYSGVTEARKIKKAGDTFILE</sequence>
<name>A0A6H2Y2P7_SALEB</name>